<evidence type="ECO:0008006" key="3">
    <source>
        <dbReference type="Google" id="ProtNLM"/>
    </source>
</evidence>
<dbReference type="STRING" id="930131.SAMN05216389_1434"/>
<dbReference type="Proteomes" id="UP000198618">
    <property type="component" value="Unassembled WGS sequence"/>
</dbReference>
<organism evidence="1 2">
    <name type="scientific">Oceanobacillus limi</name>
    <dbReference type="NCBI Taxonomy" id="930131"/>
    <lineage>
        <taxon>Bacteria</taxon>
        <taxon>Bacillati</taxon>
        <taxon>Bacillota</taxon>
        <taxon>Bacilli</taxon>
        <taxon>Bacillales</taxon>
        <taxon>Bacillaceae</taxon>
        <taxon>Oceanobacillus</taxon>
    </lineage>
</organism>
<dbReference type="InterPro" id="IPR036278">
    <property type="entry name" value="Sialidase_sf"/>
</dbReference>
<reference evidence="1 2" key="1">
    <citation type="submission" date="2016-10" db="EMBL/GenBank/DDBJ databases">
        <authorList>
            <person name="de Groot N.N."/>
        </authorList>
    </citation>
    <scope>NUCLEOTIDE SEQUENCE [LARGE SCALE GENOMIC DNA]</scope>
    <source>
        <strain evidence="1 2">IBRC-M 10780</strain>
    </source>
</reference>
<name>A0A1I0HR10_9BACI</name>
<keyword evidence="2" id="KW-1185">Reference proteome</keyword>
<dbReference type="EMBL" id="FOHE01000043">
    <property type="protein sequence ID" value="SET85730.1"/>
    <property type="molecule type" value="Genomic_DNA"/>
</dbReference>
<sequence length="582" mass="64789">DAGMKVENLLTAGSYNELATEKQVNEHQADYASYKNKQRSKDAKQDRELAYLNLKQDASDRINAPNTFADDMKGNSFGITFDEVSSTNISFDGEGMYMAEGLFTEKTVEDATVVGEARDMSGNGGDKLVRLENGWFVAASKAIDYFYLHVYKPDDNDNWSWSQLCYYYHTNFDRNDIALAADGTNVHLIHGYSTSNIYYRVIDVLNQTNIDISSTIVDSVLDTTQSALGNVSIIRNGTDLHTTWSSRNSTYSNSINIRYKKGIINADGTVTWGEVEQVTKVNTSGIDIQDPSIGIANSEVFIITQRKQNNPNSILIFKRTGLRTSSAYNWSYEYVYHGGPYPQSSPCARFVPSEINGLEQGRIGVVWRGRDSTDTSADNIRFSYSDDIGETWSSVEKVTSGNTSNQLQPNLTANKQGEFIALWAGYDNSYANIKKARRVESWGVVTVVTNNTTGHALRPSSLFDLSIEISEPLFVYQDIENDKVGFYGTWMEGSESPTTSATAVYTLDSTDYVGAFVQKQGDVNIDAYINDVLMDSELEDDEYQFVKPLNNEEPITLRLELSRATTDNGDSDKVTRILGGIA</sequence>
<accession>A0A1I0HR10</accession>
<dbReference type="AlphaFoldDB" id="A0A1I0HR10"/>
<evidence type="ECO:0000313" key="2">
    <source>
        <dbReference type="Proteomes" id="UP000198618"/>
    </source>
</evidence>
<evidence type="ECO:0000313" key="1">
    <source>
        <dbReference type="EMBL" id="SET85730.1"/>
    </source>
</evidence>
<proteinExistence type="predicted"/>
<feature type="non-terminal residue" evidence="1">
    <location>
        <position position="1"/>
    </location>
</feature>
<dbReference type="SUPFAM" id="SSF50939">
    <property type="entry name" value="Sialidases"/>
    <property type="match status" value="1"/>
</dbReference>
<gene>
    <name evidence="1" type="ORF">SAMN05216389_1434</name>
</gene>
<protein>
    <recommendedName>
        <fullName evidence="3">Sialidase</fullName>
    </recommendedName>
</protein>